<protein>
    <submittedName>
        <fullName evidence="2">Helix-turn-helix, AraC domain protein</fullName>
    </submittedName>
</protein>
<evidence type="ECO:0000259" key="1">
    <source>
        <dbReference type="PROSITE" id="PS01124"/>
    </source>
</evidence>
<dbReference type="OrthoDB" id="2559672at2"/>
<dbReference type="HOGENOM" id="CLU_993665_0_0_7"/>
<dbReference type="Proteomes" id="UP000007803">
    <property type="component" value="Chromosome"/>
</dbReference>
<dbReference type="PROSITE" id="PS01124">
    <property type="entry name" value="HTH_ARAC_FAMILY_2"/>
    <property type="match status" value="1"/>
</dbReference>
<sequence>MKYEIFPPDANLRNIIKHYIVVYDVNLLNNMLFLPNGGNFLVFNRGVRGYSILHNNEKYQIPEGYSVSIKTTKSKKSVLDLVNIPAIEPAALILVELLPIGFYKLFQKDASCLNNKYLPIENTLIEKYFSKLYMHKSLKQDISYLNESLLKMYNDHSNSKECIEDILEKIVEYNYEVTVDELASEFACNRRTIERQFKKFIGISPKNFIFICKFYQTFMAYIKDGKKLNDTQYIYNDNAHLNKVFHNIVGYSPSQIFDDIKKNNNLNVYQLTVVEV</sequence>
<keyword evidence="3" id="KW-1185">Reference proteome</keyword>
<dbReference type="KEGG" id="sua:Saut_1261"/>
<dbReference type="Gene3D" id="1.10.10.60">
    <property type="entry name" value="Homeodomain-like"/>
    <property type="match status" value="1"/>
</dbReference>
<gene>
    <name evidence="2" type="ordered locus">Saut_1261</name>
</gene>
<dbReference type="AlphaFoldDB" id="E0UTE4"/>
<feature type="domain" description="HTH araC/xylS-type" evidence="1">
    <location>
        <begin position="161"/>
        <end position="259"/>
    </location>
</feature>
<dbReference type="SMART" id="SM00342">
    <property type="entry name" value="HTH_ARAC"/>
    <property type="match status" value="1"/>
</dbReference>
<dbReference type="eggNOG" id="COG2207">
    <property type="taxonomic scope" value="Bacteria"/>
</dbReference>
<reference evidence="3" key="1">
    <citation type="journal article" date="2010" name="Stand. Genomic Sci.">
        <title>Complete genome sequence of Sulfurimonas autotrophica type strain (OK10).</title>
        <authorList>
            <person name="Sikorski J."/>
            <person name="Munk C."/>
            <person name="Lapidus A."/>
            <person name="Djao O."/>
            <person name="Lucas S."/>
            <person name="Glavina Del Rio T."/>
            <person name="Nolan M."/>
            <person name="Tice H."/>
            <person name="Han C."/>
            <person name="Cheng J."/>
            <person name="Tapia R."/>
            <person name="Goodwin L."/>
            <person name="Pitluck S."/>
            <person name="Liolios K."/>
            <person name="Ivanova N."/>
            <person name="Mavromatis K."/>
            <person name="Mikhailova N."/>
            <person name="Pati A."/>
            <person name="Sims D."/>
            <person name="Meincke L."/>
            <person name="Brettin T."/>
            <person name="Detter J."/>
            <person name="Chen A."/>
            <person name="Palaniappan K."/>
            <person name="Land M."/>
            <person name="Hauser L."/>
            <person name="Chang Y."/>
            <person name="Jeffries C."/>
            <person name="Rohde M."/>
            <person name="Lang E."/>
            <person name="Spring S."/>
            <person name="Goker M."/>
            <person name="Woyke T."/>
            <person name="Bristow J."/>
            <person name="Eisen J."/>
            <person name="Markowitz V."/>
            <person name="Hugenholtz P."/>
            <person name="Kyrpides N."/>
            <person name="Klenk H."/>
        </authorList>
    </citation>
    <scope>NUCLEOTIDE SEQUENCE [LARGE SCALE GENOMIC DNA]</scope>
    <source>
        <strain evidence="3">ATCC BAA-671 / DSM 16294 / JCM 11897 / OK10</strain>
    </source>
</reference>
<dbReference type="GO" id="GO:0003700">
    <property type="term" value="F:DNA-binding transcription factor activity"/>
    <property type="evidence" value="ECO:0007669"/>
    <property type="project" value="InterPro"/>
</dbReference>
<name>E0UTE4_SULAO</name>
<dbReference type="InterPro" id="IPR018060">
    <property type="entry name" value="HTH_AraC"/>
</dbReference>
<evidence type="ECO:0000313" key="3">
    <source>
        <dbReference type="Proteomes" id="UP000007803"/>
    </source>
</evidence>
<dbReference type="GO" id="GO:0043565">
    <property type="term" value="F:sequence-specific DNA binding"/>
    <property type="evidence" value="ECO:0007669"/>
    <property type="project" value="InterPro"/>
</dbReference>
<evidence type="ECO:0000313" key="2">
    <source>
        <dbReference type="EMBL" id="ADN09309.1"/>
    </source>
</evidence>
<organism evidence="2 3">
    <name type="scientific">Sulfurimonas autotrophica (strain ATCC BAA-671 / DSM 16294 / JCM 11897 / OK10)</name>
    <dbReference type="NCBI Taxonomy" id="563040"/>
    <lineage>
        <taxon>Bacteria</taxon>
        <taxon>Pseudomonadati</taxon>
        <taxon>Campylobacterota</taxon>
        <taxon>Epsilonproteobacteria</taxon>
        <taxon>Campylobacterales</taxon>
        <taxon>Sulfurimonadaceae</taxon>
        <taxon>Sulfurimonas</taxon>
    </lineage>
</organism>
<proteinExistence type="predicted"/>
<dbReference type="EMBL" id="CP002205">
    <property type="protein sequence ID" value="ADN09309.1"/>
    <property type="molecule type" value="Genomic_DNA"/>
</dbReference>
<dbReference type="STRING" id="563040.Saut_1261"/>
<accession>E0UTE4</accession>
<dbReference type="RefSeq" id="WP_013327062.1">
    <property type="nucleotide sequence ID" value="NC_014506.1"/>
</dbReference>